<dbReference type="EMBL" id="JANIIK010000119">
    <property type="protein sequence ID" value="KAJ3584502.1"/>
    <property type="molecule type" value="Genomic_DNA"/>
</dbReference>
<evidence type="ECO:0000313" key="3">
    <source>
        <dbReference type="EMBL" id="KAJ3584502.1"/>
    </source>
</evidence>
<reference evidence="3" key="1">
    <citation type="submission" date="2022-07" db="EMBL/GenBank/DDBJ databases">
        <title>Chromosome-level genome of Muraenolepis orangiensis.</title>
        <authorList>
            <person name="Kim J."/>
        </authorList>
    </citation>
    <scope>NUCLEOTIDE SEQUENCE</scope>
    <source>
        <strain evidence="3">KU_S4_2022</strain>
        <tissue evidence="3">Muscle</tissue>
    </source>
</reference>
<evidence type="ECO:0000313" key="4">
    <source>
        <dbReference type="Proteomes" id="UP001148018"/>
    </source>
</evidence>
<gene>
    <name evidence="3" type="ORF">NHX12_014997</name>
</gene>
<protein>
    <recommendedName>
        <fullName evidence="5">Immunoglobulin subtype domain-containing protein</fullName>
    </recommendedName>
</protein>
<feature type="transmembrane region" description="Helical" evidence="2">
    <location>
        <begin position="130"/>
        <end position="151"/>
    </location>
</feature>
<dbReference type="InterPro" id="IPR036179">
    <property type="entry name" value="Ig-like_dom_sf"/>
</dbReference>
<evidence type="ECO:0000256" key="2">
    <source>
        <dbReference type="SAM" id="Phobius"/>
    </source>
</evidence>
<feature type="region of interest" description="Disordered" evidence="1">
    <location>
        <begin position="166"/>
        <end position="188"/>
    </location>
</feature>
<evidence type="ECO:0008006" key="5">
    <source>
        <dbReference type="Google" id="ProtNLM"/>
    </source>
</evidence>
<dbReference type="Gene3D" id="2.60.40.10">
    <property type="entry name" value="Immunoglobulins"/>
    <property type="match status" value="1"/>
</dbReference>
<dbReference type="OrthoDB" id="8654606at2759"/>
<keyword evidence="2" id="KW-1133">Transmembrane helix</keyword>
<comment type="caution">
    <text evidence="3">The sequence shown here is derived from an EMBL/GenBank/DDBJ whole genome shotgun (WGS) entry which is preliminary data.</text>
</comment>
<dbReference type="Proteomes" id="UP001148018">
    <property type="component" value="Unassembled WGS sequence"/>
</dbReference>
<keyword evidence="4" id="KW-1185">Reference proteome</keyword>
<sequence>MVTPPRPHTVRIETASVAVGGRVFVPCGSNVEVSVRLYKSGHVIGTYDYNGSRITQEKLRTGLVETVREGVEVHMNTTASHGWTRFALTGVTVNDSGLYRCVTKVHCDTPVVHLLLEGIQCMTSDPGPPLWIWITAITVLALYGAIITFLASVKIVRITNVPNVPNEYMNTKRPQPRDQVKGGGAAAD</sequence>
<organism evidence="3 4">
    <name type="scientific">Muraenolepis orangiensis</name>
    <name type="common">Patagonian moray cod</name>
    <dbReference type="NCBI Taxonomy" id="630683"/>
    <lineage>
        <taxon>Eukaryota</taxon>
        <taxon>Metazoa</taxon>
        <taxon>Chordata</taxon>
        <taxon>Craniata</taxon>
        <taxon>Vertebrata</taxon>
        <taxon>Euteleostomi</taxon>
        <taxon>Actinopterygii</taxon>
        <taxon>Neopterygii</taxon>
        <taxon>Teleostei</taxon>
        <taxon>Neoteleostei</taxon>
        <taxon>Acanthomorphata</taxon>
        <taxon>Zeiogadaria</taxon>
        <taxon>Gadariae</taxon>
        <taxon>Gadiformes</taxon>
        <taxon>Muraenolepidoidei</taxon>
        <taxon>Muraenolepididae</taxon>
        <taxon>Muraenolepis</taxon>
    </lineage>
</organism>
<dbReference type="SUPFAM" id="SSF48726">
    <property type="entry name" value="Immunoglobulin"/>
    <property type="match status" value="1"/>
</dbReference>
<evidence type="ECO:0000256" key="1">
    <source>
        <dbReference type="SAM" id="MobiDB-lite"/>
    </source>
</evidence>
<dbReference type="AlphaFoldDB" id="A0A9Q0I2L4"/>
<keyword evidence="2" id="KW-0812">Transmembrane</keyword>
<name>A0A9Q0I2L4_9TELE</name>
<dbReference type="InterPro" id="IPR013783">
    <property type="entry name" value="Ig-like_fold"/>
</dbReference>
<proteinExistence type="predicted"/>
<accession>A0A9Q0I2L4</accession>
<keyword evidence="2" id="KW-0472">Membrane</keyword>